<feature type="compositionally biased region" description="Polar residues" evidence="2">
    <location>
        <begin position="761"/>
        <end position="774"/>
    </location>
</feature>
<dbReference type="GO" id="GO:0005737">
    <property type="term" value="C:cytoplasm"/>
    <property type="evidence" value="ECO:0007669"/>
    <property type="project" value="TreeGrafter"/>
</dbReference>
<evidence type="ECO:0000259" key="5">
    <source>
        <dbReference type="PROSITE" id="PS50222"/>
    </source>
</evidence>
<feature type="compositionally biased region" description="Polar residues" evidence="2">
    <location>
        <begin position="733"/>
        <end position="744"/>
    </location>
</feature>
<feature type="compositionally biased region" description="Basic and acidic residues" evidence="2">
    <location>
        <begin position="532"/>
        <end position="543"/>
    </location>
</feature>
<dbReference type="GO" id="GO:0005509">
    <property type="term" value="F:calcium ion binding"/>
    <property type="evidence" value="ECO:0007669"/>
    <property type="project" value="InterPro"/>
</dbReference>
<dbReference type="GO" id="GO:0016197">
    <property type="term" value="P:endosomal transport"/>
    <property type="evidence" value="ECO:0007669"/>
    <property type="project" value="TreeGrafter"/>
</dbReference>
<evidence type="ECO:0000259" key="3">
    <source>
        <dbReference type="PROSITE" id="PS50030"/>
    </source>
</evidence>
<feature type="compositionally biased region" description="Polar residues" evidence="2">
    <location>
        <begin position="1162"/>
        <end position="1177"/>
    </location>
</feature>
<feature type="compositionally biased region" description="Polar residues" evidence="2">
    <location>
        <begin position="430"/>
        <end position="440"/>
    </location>
</feature>
<reference evidence="6" key="1">
    <citation type="submission" date="2014-08" db="EMBL/GenBank/DDBJ databases">
        <authorList>
            <person name="Sharma Rahul"/>
            <person name="Thines Marco"/>
        </authorList>
    </citation>
    <scope>NUCLEOTIDE SEQUENCE</scope>
</reference>
<evidence type="ECO:0000256" key="2">
    <source>
        <dbReference type="SAM" id="MobiDB-lite"/>
    </source>
</evidence>
<dbReference type="PANTHER" id="PTHR11216:SF170">
    <property type="entry name" value="DYNAMIN ASSOCIATED PROTEIN 160, ISOFORM D"/>
    <property type="match status" value="1"/>
</dbReference>
<feature type="region of interest" description="Disordered" evidence="2">
    <location>
        <begin position="1207"/>
        <end position="1242"/>
    </location>
</feature>
<dbReference type="PROSITE" id="PS50030">
    <property type="entry name" value="UBA"/>
    <property type="match status" value="1"/>
</dbReference>
<feature type="region of interest" description="Disordered" evidence="2">
    <location>
        <begin position="468"/>
        <end position="553"/>
    </location>
</feature>
<dbReference type="EMBL" id="LN483165">
    <property type="protein sequence ID" value="CDZ96650.1"/>
    <property type="molecule type" value="Genomic_DNA"/>
</dbReference>
<feature type="compositionally biased region" description="Polar residues" evidence="2">
    <location>
        <begin position="858"/>
        <end position="880"/>
    </location>
</feature>
<dbReference type="SMART" id="SM00165">
    <property type="entry name" value="UBA"/>
    <property type="match status" value="1"/>
</dbReference>
<organism evidence="6">
    <name type="scientific">Phaffia rhodozyma</name>
    <name type="common">Yeast</name>
    <name type="synonym">Xanthophyllomyces dendrorhous</name>
    <dbReference type="NCBI Taxonomy" id="264483"/>
    <lineage>
        <taxon>Eukaryota</taxon>
        <taxon>Fungi</taxon>
        <taxon>Dikarya</taxon>
        <taxon>Basidiomycota</taxon>
        <taxon>Agaricomycotina</taxon>
        <taxon>Tremellomycetes</taxon>
        <taxon>Cystofilobasidiales</taxon>
        <taxon>Mrakiaceae</taxon>
        <taxon>Phaffia</taxon>
    </lineage>
</organism>
<protein>
    <submittedName>
        <fullName evidence="6">Synaptic vesicle protein EHS-1 and related EH domain proteins</fullName>
    </submittedName>
</protein>
<evidence type="ECO:0000256" key="1">
    <source>
        <dbReference type="SAM" id="Coils"/>
    </source>
</evidence>
<feature type="compositionally biased region" description="Basic and acidic residues" evidence="2">
    <location>
        <begin position="1371"/>
        <end position="1384"/>
    </location>
</feature>
<feature type="coiled-coil region" evidence="1">
    <location>
        <begin position="577"/>
        <end position="660"/>
    </location>
</feature>
<dbReference type="Gene3D" id="1.10.8.10">
    <property type="entry name" value="DNA helicase RuvA subunit, C-terminal domain"/>
    <property type="match status" value="1"/>
</dbReference>
<dbReference type="InterPro" id="IPR002048">
    <property type="entry name" value="EF_hand_dom"/>
</dbReference>
<feature type="compositionally biased region" description="Low complexity" evidence="2">
    <location>
        <begin position="106"/>
        <end position="117"/>
    </location>
</feature>
<name>A0A0F7SF04_PHARH</name>
<dbReference type="InterPro" id="IPR015940">
    <property type="entry name" value="UBA"/>
</dbReference>
<dbReference type="InterPro" id="IPR009060">
    <property type="entry name" value="UBA-like_sf"/>
</dbReference>
<dbReference type="SMART" id="SM00027">
    <property type="entry name" value="EH"/>
    <property type="match status" value="3"/>
</dbReference>
<keyword evidence="1" id="KW-0175">Coiled coil</keyword>
<feature type="domain" description="EH" evidence="4">
    <location>
        <begin position="126"/>
        <end position="218"/>
    </location>
</feature>
<feature type="region of interest" description="Disordered" evidence="2">
    <location>
        <begin position="84"/>
        <end position="122"/>
    </location>
</feature>
<feature type="compositionally biased region" description="Basic and acidic residues" evidence="2">
    <location>
        <begin position="827"/>
        <end position="841"/>
    </location>
</feature>
<dbReference type="InterPro" id="IPR000261">
    <property type="entry name" value="EH_dom"/>
</dbReference>
<feature type="domain" description="UBA" evidence="3">
    <location>
        <begin position="1379"/>
        <end position="1420"/>
    </location>
</feature>
<feature type="domain" description="EH" evidence="4">
    <location>
        <begin position="10"/>
        <end position="95"/>
    </location>
</feature>
<feature type="region of interest" description="Disordered" evidence="2">
    <location>
        <begin position="404"/>
        <end position="440"/>
    </location>
</feature>
<proteinExistence type="predicted"/>
<evidence type="ECO:0000313" key="6">
    <source>
        <dbReference type="EMBL" id="CDZ96650.1"/>
    </source>
</evidence>
<dbReference type="PROSITE" id="PS50031">
    <property type="entry name" value="EH"/>
    <property type="match status" value="3"/>
</dbReference>
<dbReference type="Gene3D" id="1.10.238.10">
    <property type="entry name" value="EF-hand"/>
    <property type="match status" value="3"/>
</dbReference>
<feature type="compositionally biased region" description="Polar residues" evidence="2">
    <location>
        <begin position="1052"/>
        <end position="1065"/>
    </location>
</feature>
<dbReference type="Gene3D" id="1.10.287.1490">
    <property type="match status" value="1"/>
</dbReference>
<feature type="compositionally biased region" description="Polar residues" evidence="2">
    <location>
        <begin position="544"/>
        <end position="553"/>
    </location>
</feature>
<dbReference type="CDD" id="cd14270">
    <property type="entry name" value="UBA"/>
    <property type="match status" value="1"/>
</dbReference>
<dbReference type="GO" id="GO:0005886">
    <property type="term" value="C:plasma membrane"/>
    <property type="evidence" value="ECO:0007669"/>
    <property type="project" value="TreeGrafter"/>
</dbReference>
<feature type="compositionally biased region" description="Polar residues" evidence="2">
    <location>
        <begin position="936"/>
        <end position="949"/>
    </location>
</feature>
<dbReference type="SUPFAM" id="SSF46934">
    <property type="entry name" value="UBA-like"/>
    <property type="match status" value="1"/>
</dbReference>
<dbReference type="Pfam" id="PF00627">
    <property type="entry name" value="UBA"/>
    <property type="match status" value="1"/>
</dbReference>
<dbReference type="PROSITE" id="PS50222">
    <property type="entry name" value="EF_HAND_2"/>
    <property type="match status" value="1"/>
</dbReference>
<feature type="region of interest" description="Disordered" evidence="2">
    <location>
        <begin position="1354"/>
        <end position="1384"/>
    </location>
</feature>
<dbReference type="CDD" id="cd00052">
    <property type="entry name" value="EH"/>
    <property type="match status" value="2"/>
</dbReference>
<feature type="region of interest" description="Disordered" evidence="2">
    <location>
        <begin position="931"/>
        <end position="1177"/>
    </location>
</feature>
<dbReference type="GO" id="GO:0006897">
    <property type="term" value="P:endocytosis"/>
    <property type="evidence" value="ECO:0007669"/>
    <property type="project" value="TreeGrafter"/>
</dbReference>
<feature type="compositionally biased region" description="Acidic residues" evidence="2">
    <location>
        <begin position="1016"/>
        <end position="1027"/>
    </location>
</feature>
<sequence>MASAPLSSAEQTFYPSLFSKLQENNVISGAQAFSFLTLSDLPHPVLGEIWATADVLDRGSLDVAGWTVAMRLIASAQQGGPVNAEVGNTAPFTLPKFRGHPPPPASVSSRPSVGGPSLNPPLTQDDIAKFSRHFQMAGPSPTDGRLMADKATAIFLKSKLPSQQLGQIWDLADTHDRGSLDQTDFIVGMYFIQAIMSGKIREVPLVLPPGLYETASGSQPVGGPSVGLRQMTASPAPISRQVTGQQIQAQPATPVQRQLTGQQPLNAPTSYMSPHLTGGSFSAFSSSTPLQQSSPFGSSFTPAPQTVQVPWDVTPAEKQASDKFFAQLDKFGRGVIEGDVAVPFMLESKLSELVLATIWDLADIRKEGNLTEDEFAVAMHLIKAKIAGKELPATLPLSLVPPSLREVQPAPQPAAANPQRDLFDAFNDTPPASTPSTQNYFATAPTSAAQNANSDGFGMSPFGASSTVEKDLLGDDDPFTPASSILPVAPSVSSQPNAASPAPPVSQATIRSPPPPVTSRSAPANAELTQLRAEHSSLSEKVSELQSSGSTLESKTLDTKKEIMDLQAKLISLRSTHDSEKGNVDRLEARANEQAAEMKALQSELISAESELSSLRAQKNEFDGQIMGDKEEIRGMKRRLVEIGEETVSLKAQLEKIKREARQQRGLVAITQKQLTTSEAEKEKTLSSIADAEKGIGMEEPSPFPSFSTTPVNLQTVAQIPLPDTPQRVLSPALSTTSQKSNNPFDRFVPSPATAFASVLPTESPSSPSVQTPKEQSEAVHTPAEPIKDLAAESPSSSPLGLAAAGIAAAGTALVGVGSAIFGAHKDVSDTEDKEENDKIPQEPNDGVTEEKAISTPVEPSTHSSAFDDSFGTTFPSSTVVDDGLPASRSSTGFDDTFGDDVVAPSANADEFPTSVSTGVAKFDQGFDSSFEDNFHTPSNSAMTLQTGPSGLVGQGTIKSPSDVPFDDFEASFGDSFTPVEPSLPQPSVTEVAVSATDPLEEAQSAAKGGQVGSEDSSDDEDDGPEDLDTRAVYNNGTTLESSDRDKEINSGPPSNLTSTASAFSTDDFESIPAHTDHPLDQPRAPSEADEIPVAFAHASPSIPALTEQTQRRVAPPPPPRPAPVESQSEHNPFGTDPFETEQTSNLDSFDPLQKQPKVGEQSFQQPLPVSAVTTVTESLSNIELAPPLSPGFTKLEEYDTSEFVKVSPTKDASHAQNHPTSAPASRSSAFDDDFDTFDTDFGSDPGNTSAFVATTASTVNAPPSLTSFTRPVIAPAQNKNVDFDFDPSFADFDSTFETFGPTTTIVSQPAQTGASSVAASGFSFDDAFGEEPSHAPSHVSPVANSATTVQETFYAPPQVPPSQTAQRPELPSRKTAAEPDDIPDVKKIVSMGFSRSQALNALEIGNYNLQAAIDHLVTGS</sequence>
<feature type="domain" description="EF-hand" evidence="5">
    <location>
        <begin position="350"/>
        <end position="385"/>
    </location>
</feature>
<dbReference type="PANTHER" id="PTHR11216">
    <property type="entry name" value="EH DOMAIN"/>
    <property type="match status" value="1"/>
</dbReference>
<dbReference type="SUPFAM" id="SSF47473">
    <property type="entry name" value="EF-hand"/>
    <property type="match status" value="3"/>
</dbReference>
<dbReference type="InterPro" id="IPR011992">
    <property type="entry name" value="EF-hand-dom_pair"/>
</dbReference>
<accession>A0A0F7SF04</accession>
<feature type="region of interest" description="Disordered" evidence="2">
    <location>
        <begin position="827"/>
        <end position="896"/>
    </location>
</feature>
<feature type="domain" description="EH" evidence="4">
    <location>
        <begin position="317"/>
        <end position="406"/>
    </location>
</feature>
<dbReference type="Pfam" id="PF12763">
    <property type="entry name" value="EH"/>
    <property type="match status" value="3"/>
</dbReference>
<feature type="region of interest" description="Disordered" evidence="2">
    <location>
        <begin position="723"/>
        <end position="800"/>
    </location>
</feature>
<feature type="compositionally biased region" description="Low complexity" evidence="2">
    <location>
        <begin position="487"/>
        <end position="508"/>
    </location>
</feature>
<evidence type="ECO:0000259" key="4">
    <source>
        <dbReference type="PROSITE" id="PS50031"/>
    </source>
</evidence>
<feature type="compositionally biased region" description="Polar residues" evidence="2">
    <location>
        <begin position="1215"/>
        <end position="1229"/>
    </location>
</feature>